<dbReference type="Pfam" id="PF24251">
    <property type="entry name" value="DUF7453"/>
    <property type="match status" value="1"/>
</dbReference>
<name>A0ABT3B0Y4_9CYAN</name>
<proteinExistence type="predicted"/>
<dbReference type="RefSeq" id="WP_263746227.1">
    <property type="nucleotide sequence ID" value="NZ_JAOWRF010000211.1"/>
</dbReference>
<dbReference type="EMBL" id="JAOWRF010000211">
    <property type="protein sequence ID" value="MCV3214650.1"/>
    <property type="molecule type" value="Genomic_DNA"/>
</dbReference>
<protein>
    <recommendedName>
        <fullName evidence="4">Lipoprotein</fullName>
    </recommendedName>
</protein>
<dbReference type="NCBIfam" id="TIGR05002">
    <property type="entry name" value="NxxGxxAF_repeat"/>
    <property type="match status" value="3"/>
</dbReference>
<evidence type="ECO:0000313" key="3">
    <source>
        <dbReference type="Proteomes" id="UP001526143"/>
    </source>
</evidence>
<feature type="signal peptide" evidence="1">
    <location>
        <begin position="1"/>
        <end position="27"/>
    </location>
</feature>
<organism evidence="2 3">
    <name type="scientific">Plectonema radiosum NIES-515</name>
    <dbReference type="NCBI Taxonomy" id="2986073"/>
    <lineage>
        <taxon>Bacteria</taxon>
        <taxon>Bacillati</taxon>
        <taxon>Cyanobacteriota</taxon>
        <taxon>Cyanophyceae</taxon>
        <taxon>Oscillatoriophycideae</taxon>
        <taxon>Oscillatoriales</taxon>
        <taxon>Microcoleaceae</taxon>
        <taxon>Plectonema</taxon>
    </lineage>
</organism>
<evidence type="ECO:0000256" key="1">
    <source>
        <dbReference type="SAM" id="SignalP"/>
    </source>
</evidence>
<accession>A0ABT3B0Y4</accession>
<gene>
    <name evidence="2" type="ORF">OGM63_14190</name>
</gene>
<evidence type="ECO:0000313" key="2">
    <source>
        <dbReference type="EMBL" id="MCV3214650.1"/>
    </source>
</evidence>
<evidence type="ECO:0008006" key="4">
    <source>
        <dbReference type="Google" id="ProtNLM"/>
    </source>
</evidence>
<reference evidence="2 3" key="1">
    <citation type="submission" date="2022-10" db="EMBL/GenBank/DDBJ databases">
        <title>Identification of biosynthetic pathway for the production of the potent trypsin inhibitor radiosumin.</title>
        <authorList>
            <person name="Fewer D.P."/>
            <person name="Delbaje E."/>
            <person name="Ouyang X."/>
            <person name="Agostino P.D."/>
            <person name="Wahlsten M."/>
            <person name="Jokela J."/>
            <person name="Permi P."/>
            <person name="Haapaniemi E."/>
            <person name="Koistinen H."/>
        </authorList>
    </citation>
    <scope>NUCLEOTIDE SEQUENCE [LARGE SCALE GENOMIC DNA]</scope>
    <source>
        <strain evidence="2 3">NIES-515</strain>
    </source>
</reference>
<sequence>MIAIKRFSVATAVCLSLSLLVTSEAFACTYTKIADSNDPLFNSFGSSPTINNQDTVVFSANLVEGKATGIYISRSGVTTNIANNNSPFSLFENTPTITDAGTLPFQANLNTIGSGIFTVENEVVTTIAESSQPRGVYQDPVINNNGAVAFLSNVDNVQKILLYQVGVTTPIADTNIAYRQFNGYSINDLGIISFSASLKTGGSGIFTVDSDGATTTIVDSNTTIDSSDDSFSFLYPPVMNNSGSIAFHGVLKGLAGEGIYTVSAGNSPTKIVDNRGPFDFFENPAINDAGQVAFKAILDDGTVGIFKGSDPVADKVIAVGDNLCGSNVKNLFFSKKGLNNTGKFVFYAQFENGTSGIYILDPSGEDNHSC</sequence>
<comment type="caution">
    <text evidence="2">The sequence shown here is derived from an EMBL/GenBank/DDBJ whole genome shotgun (WGS) entry which is preliminary data.</text>
</comment>
<dbReference type="Proteomes" id="UP001526143">
    <property type="component" value="Unassembled WGS sequence"/>
</dbReference>
<keyword evidence="3" id="KW-1185">Reference proteome</keyword>
<dbReference type="InterPro" id="IPR055876">
    <property type="entry name" value="DUF7453"/>
</dbReference>
<feature type="chain" id="PRO_5045408748" description="Lipoprotein" evidence="1">
    <location>
        <begin position="28"/>
        <end position="370"/>
    </location>
</feature>
<keyword evidence="1" id="KW-0732">Signal</keyword>